<dbReference type="InterPro" id="IPR002110">
    <property type="entry name" value="Ankyrin_rpt"/>
</dbReference>
<keyword evidence="2" id="KW-0812">Transmembrane</keyword>
<proteinExistence type="predicted"/>
<evidence type="ECO:0000313" key="5">
    <source>
        <dbReference type="RefSeq" id="XP_022994957.1"/>
    </source>
</evidence>
<dbReference type="PANTHER" id="PTHR24177">
    <property type="entry name" value="CASKIN"/>
    <property type="match status" value="1"/>
</dbReference>
<accession>A0A6J1JXD5</accession>
<evidence type="ECO:0000256" key="1">
    <source>
        <dbReference type="PROSITE-ProRule" id="PRU00023"/>
    </source>
</evidence>
<dbReference type="GO" id="GO:0016020">
    <property type="term" value="C:membrane"/>
    <property type="evidence" value="ECO:0007669"/>
    <property type="project" value="TreeGrafter"/>
</dbReference>
<dbReference type="SMART" id="SM00248">
    <property type="entry name" value="ANK"/>
    <property type="match status" value="6"/>
</dbReference>
<dbReference type="KEGG" id="cmax:111490543"/>
<dbReference type="PANTHER" id="PTHR24177:SF215">
    <property type="entry name" value="PGG DOMAIN-CONTAINING PROTEIN"/>
    <property type="match status" value="1"/>
</dbReference>
<dbReference type="OrthoDB" id="1923662at2759"/>
<name>A0A6J1JXD5_CUCMA</name>
<feature type="transmembrane region" description="Helical" evidence="2">
    <location>
        <begin position="579"/>
        <end position="601"/>
    </location>
</feature>
<feature type="transmembrane region" description="Helical" evidence="2">
    <location>
        <begin position="613"/>
        <end position="635"/>
    </location>
</feature>
<organism evidence="4 5">
    <name type="scientific">Cucurbita maxima</name>
    <name type="common">Pumpkin</name>
    <name type="synonym">Winter squash</name>
    <dbReference type="NCBI Taxonomy" id="3661"/>
    <lineage>
        <taxon>Eukaryota</taxon>
        <taxon>Viridiplantae</taxon>
        <taxon>Streptophyta</taxon>
        <taxon>Embryophyta</taxon>
        <taxon>Tracheophyta</taxon>
        <taxon>Spermatophyta</taxon>
        <taxon>Magnoliopsida</taxon>
        <taxon>eudicotyledons</taxon>
        <taxon>Gunneridae</taxon>
        <taxon>Pentapetalae</taxon>
        <taxon>rosids</taxon>
        <taxon>fabids</taxon>
        <taxon>Cucurbitales</taxon>
        <taxon>Cucurbitaceae</taxon>
        <taxon>Cucurbiteae</taxon>
        <taxon>Cucurbita</taxon>
    </lineage>
</organism>
<dbReference type="PROSITE" id="PS50297">
    <property type="entry name" value="ANK_REP_REGION"/>
    <property type="match status" value="1"/>
</dbReference>
<gene>
    <name evidence="5" type="primary">LOC111490543</name>
</gene>
<reference evidence="5" key="1">
    <citation type="submission" date="2025-08" db="UniProtKB">
        <authorList>
            <consortium name="RefSeq"/>
        </authorList>
    </citation>
    <scope>IDENTIFICATION</scope>
    <source>
        <tissue evidence="5">Young leaves</tissue>
    </source>
</reference>
<dbReference type="RefSeq" id="XP_022994957.1">
    <property type="nucleotide sequence ID" value="XM_023139189.1"/>
</dbReference>
<dbReference type="Pfam" id="PF12796">
    <property type="entry name" value="Ank_2"/>
    <property type="match status" value="1"/>
</dbReference>
<feature type="domain" description="PGG" evidence="3">
    <location>
        <begin position="488"/>
        <end position="601"/>
    </location>
</feature>
<dbReference type="PROSITE" id="PS50088">
    <property type="entry name" value="ANK_REPEAT"/>
    <property type="match status" value="1"/>
</dbReference>
<keyword evidence="2" id="KW-1133">Transmembrane helix</keyword>
<feature type="transmembrane region" description="Helical" evidence="2">
    <location>
        <begin position="647"/>
        <end position="663"/>
    </location>
</feature>
<sequence length="673" mass="77570">MDLYKEKKALYKFALREQWEYVGEVCKDARQFVLPINNGGDTALHLAVHSGKEEPLKTFLAQVMEMEYTEHWKSYVENTPLHEAASVGNLGAVKLLVELRKEDLLEVNIWGETPLYSAARYGKLDIVQYILNDCEDFYARSSLNWTAKGTPIIHAAIQSENFEMVMMLVDFDKSLLEMKDTNNKTALHVLANMPHIFESGYVKGFWAELIYYWLPKDPTYDFNFCKFGYVNNNDSTSLSNKDKKFEDLEAGFDSKPKHNWCFKWSKYLGQSSKRLLGRFIVRGWLECKELYMKKKKHKLILRITEMLVDIDLSCYQEKQKPDSTLIDRSEKAKEPIVDGKSIEYKDHHETPLLLAAARGIIEVVERIIEAHPEAVDYVTEKDRNILHVLIAHRQLKIFEWIQRQKLIMHRLTRRIDVLGYTVLHHVGITKFLSQSTLGPAIQLQHELEWFDRVHNVLPLLYNMQYSKNQWNPREFFDETHKDMLDKAKEWIKKTSESCSAVAVLMATVAFAAAFTVPGGLNSKTGSPILLSDPIYLFFAALDITSLISSLSSLVLFLLILTSPFEIDTFRHELTIQLSLGFNLLFLSVASTMIAFAVAIVLTMKSTNMVWAECLLFLVTLAPIVIFVVMKLPLLLELEKSIWKGLQFLWKLLPMGFLTIFFEIPSKFLSNKST</sequence>
<feature type="repeat" description="ANK" evidence="1">
    <location>
        <begin position="110"/>
        <end position="142"/>
    </location>
</feature>
<keyword evidence="4" id="KW-1185">Reference proteome</keyword>
<evidence type="ECO:0000313" key="4">
    <source>
        <dbReference type="Proteomes" id="UP000504608"/>
    </source>
</evidence>
<dbReference type="Gene3D" id="1.25.40.20">
    <property type="entry name" value="Ankyrin repeat-containing domain"/>
    <property type="match status" value="2"/>
</dbReference>
<dbReference type="InterPro" id="IPR026961">
    <property type="entry name" value="PGG_dom"/>
</dbReference>
<evidence type="ECO:0000256" key="2">
    <source>
        <dbReference type="SAM" id="Phobius"/>
    </source>
</evidence>
<feature type="transmembrane region" description="Helical" evidence="2">
    <location>
        <begin position="501"/>
        <end position="522"/>
    </location>
</feature>
<keyword evidence="2" id="KW-0472">Membrane</keyword>
<keyword evidence="1" id="KW-0040">ANK repeat</keyword>
<feature type="transmembrane region" description="Helical" evidence="2">
    <location>
        <begin position="534"/>
        <end position="559"/>
    </location>
</feature>
<dbReference type="AlphaFoldDB" id="A0A6J1JXD5"/>
<dbReference type="Pfam" id="PF13962">
    <property type="entry name" value="PGG"/>
    <property type="match status" value="1"/>
</dbReference>
<evidence type="ECO:0000259" key="3">
    <source>
        <dbReference type="Pfam" id="PF13962"/>
    </source>
</evidence>
<protein>
    <submittedName>
        <fullName evidence="5">Uncharacterized protein LOC111490543</fullName>
    </submittedName>
</protein>
<dbReference type="GeneID" id="111490543"/>
<dbReference type="InterPro" id="IPR036770">
    <property type="entry name" value="Ankyrin_rpt-contain_sf"/>
</dbReference>
<dbReference type="Proteomes" id="UP000504608">
    <property type="component" value="Unplaced"/>
</dbReference>
<dbReference type="SUPFAM" id="SSF48403">
    <property type="entry name" value="Ankyrin repeat"/>
    <property type="match status" value="2"/>
</dbReference>